<evidence type="ECO:0000313" key="2">
    <source>
        <dbReference type="Proteomes" id="UP000027734"/>
    </source>
</evidence>
<accession>A0A073J0A1</accession>
<dbReference type="AlphaFoldDB" id="A0A073J0A1"/>
<protein>
    <submittedName>
        <fullName evidence="1">Uncharacterized protein</fullName>
    </submittedName>
</protein>
<organism evidence="1 2">
    <name type="scientific">Sulfitobacter donghicola DSW-25 = KCTC 12864 = JCM 14565</name>
    <dbReference type="NCBI Taxonomy" id="1300350"/>
    <lineage>
        <taxon>Bacteria</taxon>
        <taxon>Pseudomonadati</taxon>
        <taxon>Pseudomonadota</taxon>
        <taxon>Alphaproteobacteria</taxon>
        <taxon>Rhodobacterales</taxon>
        <taxon>Roseobacteraceae</taxon>
        <taxon>Sulfitobacter</taxon>
    </lineage>
</organism>
<comment type="caution">
    <text evidence="1">The sequence shown here is derived from an EMBL/GenBank/DDBJ whole genome shotgun (WGS) entry which is preliminary data.</text>
</comment>
<dbReference type="EMBL" id="JAMC01000001">
    <property type="protein sequence ID" value="KEJ91072.1"/>
    <property type="molecule type" value="Genomic_DNA"/>
</dbReference>
<proteinExistence type="predicted"/>
<reference evidence="1 2" key="1">
    <citation type="submission" date="2014-01" db="EMBL/GenBank/DDBJ databases">
        <title>Sulfitobacter donghicola JCM 14565 Genome Sequencing.</title>
        <authorList>
            <person name="Lai Q."/>
            <person name="Hong Z."/>
        </authorList>
    </citation>
    <scope>NUCLEOTIDE SEQUENCE [LARGE SCALE GENOMIC DNA]</scope>
    <source>
        <strain evidence="1 2">JCM 14565</strain>
    </source>
</reference>
<gene>
    <name evidence="1" type="ORF">DSW25_02460</name>
</gene>
<name>A0A073J0A1_9RHOB</name>
<keyword evidence="2" id="KW-1185">Reference proteome</keyword>
<sequence length="54" mass="6479">MNASLLRDRLQVQVLPESPFLTVCLANFQNCERFERRKTWLRELSKTVQIPDRM</sequence>
<evidence type="ECO:0000313" key="1">
    <source>
        <dbReference type="EMBL" id="KEJ91072.1"/>
    </source>
</evidence>
<dbReference type="Proteomes" id="UP000027734">
    <property type="component" value="Unassembled WGS sequence"/>
</dbReference>